<organism evidence="2 3">
    <name type="scientific">Intrasporangium oryzae NRRL B-24470</name>
    <dbReference type="NCBI Taxonomy" id="1386089"/>
    <lineage>
        <taxon>Bacteria</taxon>
        <taxon>Bacillati</taxon>
        <taxon>Actinomycetota</taxon>
        <taxon>Actinomycetes</taxon>
        <taxon>Micrococcales</taxon>
        <taxon>Intrasporangiaceae</taxon>
        <taxon>Intrasporangium</taxon>
    </lineage>
</organism>
<protein>
    <submittedName>
        <fullName evidence="2">Carboxymuconolactone decarboxylase</fullName>
    </submittedName>
</protein>
<name>W9G5F9_9MICO</name>
<dbReference type="SUPFAM" id="SSF69118">
    <property type="entry name" value="AhpD-like"/>
    <property type="match status" value="1"/>
</dbReference>
<dbReference type="PANTHER" id="PTHR34846">
    <property type="entry name" value="4-CARBOXYMUCONOLACTONE DECARBOXYLASE FAMILY PROTEIN (AFU_ORTHOLOGUE AFUA_6G11590)"/>
    <property type="match status" value="1"/>
</dbReference>
<dbReference type="PANTHER" id="PTHR34846:SF10">
    <property type="entry name" value="CYTOPLASMIC PROTEIN"/>
    <property type="match status" value="1"/>
</dbReference>
<dbReference type="Pfam" id="PF02627">
    <property type="entry name" value="CMD"/>
    <property type="match status" value="1"/>
</dbReference>
<dbReference type="Gene3D" id="1.20.1290.10">
    <property type="entry name" value="AhpD-like"/>
    <property type="match status" value="1"/>
</dbReference>
<keyword evidence="3" id="KW-1185">Reference proteome</keyword>
<dbReference type="STRING" id="1386089.N865_14795"/>
<sequence>MTTPTAHRITTPTATPIAPVSTERSARVPLEHRPTLFVRLVSGWSRRRYGTVLEPGLAMLHNRRVLMSVSRFEMSVEKWSSVESGLKDLACAAVAAGIGCSWCMDFGWYVSRNNGLDVRKLEHLTDWRDADVYTPLERSVLAYAEAMTATPPEVTDEMVADLRGHLSDGQLVELTEMISLENLRSRTNSALGLTSQGFKDHCEVPAR</sequence>
<dbReference type="Proteomes" id="UP000019489">
    <property type="component" value="Unassembled WGS sequence"/>
</dbReference>
<gene>
    <name evidence="2" type="ORF">N865_14795</name>
</gene>
<dbReference type="eggNOG" id="COG2128">
    <property type="taxonomic scope" value="Bacteria"/>
</dbReference>
<dbReference type="RefSeq" id="WP_084328301.1">
    <property type="nucleotide sequence ID" value="NZ_AWSA01000040.1"/>
</dbReference>
<evidence type="ECO:0000313" key="2">
    <source>
        <dbReference type="EMBL" id="EWT00537.1"/>
    </source>
</evidence>
<dbReference type="InterPro" id="IPR003779">
    <property type="entry name" value="CMD-like"/>
</dbReference>
<reference evidence="2 3" key="1">
    <citation type="submission" date="2013-08" db="EMBL/GenBank/DDBJ databases">
        <title>Intrasporangium oryzae NRRL B-24470.</title>
        <authorList>
            <person name="Liu H."/>
            <person name="Wang G."/>
        </authorList>
    </citation>
    <scope>NUCLEOTIDE SEQUENCE [LARGE SCALE GENOMIC DNA]</scope>
    <source>
        <strain evidence="2 3">NRRL B-24470</strain>
    </source>
</reference>
<dbReference type="AlphaFoldDB" id="W9G5F9"/>
<evidence type="ECO:0000313" key="3">
    <source>
        <dbReference type="Proteomes" id="UP000019489"/>
    </source>
</evidence>
<dbReference type="EMBL" id="AWSA01000040">
    <property type="protein sequence ID" value="EWT00537.1"/>
    <property type="molecule type" value="Genomic_DNA"/>
</dbReference>
<dbReference type="PATRIC" id="fig|1386089.3.peg.3234"/>
<dbReference type="OrthoDB" id="657225at2"/>
<evidence type="ECO:0000259" key="1">
    <source>
        <dbReference type="Pfam" id="PF02627"/>
    </source>
</evidence>
<dbReference type="InterPro" id="IPR029032">
    <property type="entry name" value="AhpD-like"/>
</dbReference>
<dbReference type="GO" id="GO:0051920">
    <property type="term" value="F:peroxiredoxin activity"/>
    <property type="evidence" value="ECO:0007669"/>
    <property type="project" value="InterPro"/>
</dbReference>
<feature type="domain" description="Carboxymuconolactone decarboxylase-like" evidence="1">
    <location>
        <begin position="79"/>
        <end position="146"/>
    </location>
</feature>
<proteinExistence type="predicted"/>
<accession>W9G5F9</accession>
<comment type="caution">
    <text evidence="2">The sequence shown here is derived from an EMBL/GenBank/DDBJ whole genome shotgun (WGS) entry which is preliminary data.</text>
</comment>